<comment type="similarity">
    <text evidence="1 4">Belongs to the tRNA nucleotidyltransferase/poly(A) polymerase family.</text>
</comment>
<organism evidence="6 7">
    <name type="scientific">Amborella trichopoda</name>
    <dbReference type="NCBI Taxonomy" id="13333"/>
    <lineage>
        <taxon>Eukaryota</taxon>
        <taxon>Viridiplantae</taxon>
        <taxon>Streptophyta</taxon>
        <taxon>Embryophyta</taxon>
        <taxon>Tracheophyta</taxon>
        <taxon>Spermatophyta</taxon>
        <taxon>Magnoliopsida</taxon>
        <taxon>Amborellales</taxon>
        <taxon>Amborellaceae</taxon>
        <taxon>Amborella</taxon>
    </lineage>
</organism>
<dbReference type="STRING" id="13333.W1PKI2"/>
<dbReference type="SUPFAM" id="SSF81891">
    <property type="entry name" value="Poly A polymerase C-terminal region-like"/>
    <property type="match status" value="1"/>
</dbReference>
<reference evidence="7" key="1">
    <citation type="journal article" date="2013" name="Science">
        <title>The Amborella genome and the evolution of flowering plants.</title>
        <authorList>
            <consortium name="Amborella Genome Project"/>
        </authorList>
    </citation>
    <scope>NUCLEOTIDE SEQUENCE [LARGE SCALE GENOMIC DNA]</scope>
</reference>
<dbReference type="InterPro" id="IPR002646">
    <property type="entry name" value="PolA_pol_head_dom"/>
</dbReference>
<dbReference type="SUPFAM" id="SSF81301">
    <property type="entry name" value="Nucleotidyltransferase"/>
    <property type="match status" value="1"/>
</dbReference>
<dbReference type="GO" id="GO:0052929">
    <property type="term" value="F:ATP:3'-cytidine-cytidine-tRNA adenylyltransferase activity"/>
    <property type="evidence" value="ECO:0000318"/>
    <property type="project" value="GO_Central"/>
</dbReference>
<keyword evidence="7" id="KW-1185">Reference proteome</keyword>
<dbReference type="EMBL" id="KI393256">
    <property type="protein sequence ID" value="ERN08548.1"/>
    <property type="molecule type" value="Genomic_DNA"/>
</dbReference>
<dbReference type="FunFam" id="3.30.460.10:FF:000019">
    <property type="entry name" value="tRNA nucleotidyltransferase cca2"/>
    <property type="match status" value="1"/>
</dbReference>
<dbReference type="Pfam" id="PF01743">
    <property type="entry name" value="PolyA_pol"/>
    <property type="match status" value="1"/>
</dbReference>
<dbReference type="GO" id="GO:0052927">
    <property type="term" value="F:CC tRNA cytidylyltransferase activity"/>
    <property type="evidence" value="ECO:0000318"/>
    <property type="project" value="GO_Central"/>
</dbReference>
<gene>
    <name evidence="6" type="ORF">AMTR_s00017p00071350</name>
</gene>
<name>W1PKI2_AMBTC</name>
<evidence type="ECO:0000259" key="5">
    <source>
        <dbReference type="Pfam" id="PF01743"/>
    </source>
</evidence>
<dbReference type="OMA" id="ASRFNCT"/>
<dbReference type="OrthoDB" id="445712at2759"/>
<dbReference type="CDD" id="cd05398">
    <property type="entry name" value="NT_ClassII-CCAase"/>
    <property type="match status" value="1"/>
</dbReference>
<dbReference type="Gene3D" id="3.30.460.10">
    <property type="entry name" value="Beta Polymerase, domain 2"/>
    <property type="match status" value="1"/>
</dbReference>
<dbReference type="KEGG" id="atr:18436679"/>
<accession>W1PKI2</accession>
<dbReference type="Gene3D" id="1.10.3090.10">
    <property type="entry name" value="cca-adding enzyme, domain 2"/>
    <property type="match status" value="1"/>
</dbReference>
<evidence type="ECO:0000256" key="3">
    <source>
        <dbReference type="ARBA" id="ARBA00022884"/>
    </source>
</evidence>
<evidence type="ECO:0000256" key="2">
    <source>
        <dbReference type="ARBA" id="ARBA00022679"/>
    </source>
</evidence>
<dbReference type="InterPro" id="IPR043519">
    <property type="entry name" value="NT_sf"/>
</dbReference>
<dbReference type="HOGENOM" id="CLU_019592_2_1_1"/>
<evidence type="ECO:0000313" key="7">
    <source>
        <dbReference type="Proteomes" id="UP000017836"/>
    </source>
</evidence>
<evidence type="ECO:0000256" key="1">
    <source>
        <dbReference type="ARBA" id="ARBA00007265"/>
    </source>
</evidence>
<dbReference type="AlphaFoldDB" id="W1PKI2"/>
<keyword evidence="3 4" id="KW-0694">RNA-binding</keyword>
<dbReference type="Proteomes" id="UP000017836">
    <property type="component" value="Unassembled WGS sequence"/>
</dbReference>
<dbReference type="GO" id="GO:0001680">
    <property type="term" value="P:tRNA 3'-terminal CCA addition"/>
    <property type="evidence" value="ECO:0000318"/>
    <property type="project" value="GO_Central"/>
</dbReference>
<dbReference type="GO" id="GO:0005739">
    <property type="term" value="C:mitochondrion"/>
    <property type="evidence" value="ECO:0007669"/>
    <property type="project" value="UniProtKB-ARBA"/>
</dbReference>
<dbReference type="Gramene" id="ERN08548">
    <property type="protein sequence ID" value="ERN08548"/>
    <property type="gene ID" value="AMTR_s00017p00071350"/>
</dbReference>
<evidence type="ECO:0000313" key="6">
    <source>
        <dbReference type="EMBL" id="ERN08548.1"/>
    </source>
</evidence>
<dbReference type="PANTHER" id="PTHR13734:SF5">
    <property type="entry name" value="CCA TRNA NUCLEOTIDYLTRANSFERASE, MITOCHONDRIAL"/>
    <property type="match status" value="1"/>
</dbReference>
<protein>
    <recommendedName>
        <fullName evidence="5">Poly A polymerase head domain-containing protein</fullName>
    </recommendedName>
</protein>
<dbReference type="eggNOG" id="KOG2159">
    <property type="taxonomic scope" value="Eukaryota"/>
</dbReference>
<sequence>MAYSASVKACSSSVKVRDHVELSEKERKIFDVLLNVVKHFNLQTQLRVAGGWVRDKLLGRDCYDIDLALDNMLGKEFGDKVYEYLVESGEESKEPHIIKSNPDQSKHLETAKMRICDTEIDFVNLRSETYVENSRIPTMKFGTAVEDAYRRDLTINSLFYNINTNSVEDLTGRGIADLKAGMIVTPLPPKATFLDDPLRVLRAIRFGARFEFVLHDDLKKAASNEEVKAALAEKISRERIGHEVDLMVSGNQPVTAMTYICDLQLFWIVFSLPINHEPVVKEDFDRLCIAFMNAAWNVLQQIGYSTFNDDQRRLLLYASLFLPLRESNYMVKKSKKVPVVNNIFHNSLKLKASYADMVISLHTAAERFTGLIPLLTSNEDFQDGTSALDEEFITAPLASRRRIFAGLILRDIKEYWRAALLISTLLRCTVPDCTRSSIDGYSEVDQRVALYRRIEESIVELGLENVWEVKPLVDGKAIMEVLRFKTGGPQVREWQGRVVKWQLAHPSATHEECLEWLQQSNAKRAKLN</sequence>
<dbReference type="PANTHER" id="PTHR13734">
    <property type="entry name" value="TRNA-NUCLEOTIDYLTRANSFERASE"/>
    <property type="match status" value="1"/>
</dbReference>
<evidence type="ECO:0000256" key="4">
    <source>
        <dbReference type="RuleBase" id="RU003953"/>
    </source>
</evidence>
<dbReference type="GO" id="GO:0003723">
    <property type="term" value="F:RNA binding"/>
    <property type="evidence" value="ECO:0007669"/>
    <property type="project" value="UniProtKB-KW"/>
</dbReference>
<proteinExistence type="inferred from homology"/>
<keyword evidence="2 4" id="KW-0808">Transferase</keyword>
<feature type="domain" description="Poly A polymerase head" evidence="5">
    <location>
        <begin position="46"/>
        <end position="183"/>
    </location>
</feature>